<dbReference type="Proteomes" id="UP000028702">
    <property type="component" value="Unassembled WGS sequence"/>
</dbReference>
<dbReference type="Pfam" id="PF03548">
    <property type="entry name" value="LolA"/>
    <property type="match status" value="1"/>
</dbReference>
<evidence type="ECO:0000313" key="3">
    <source>
        <dbReference type="Proteomes" id="UP000028702"/>
    </source>
</evidence>
<dbReference type="SUPFAM" id="SSF89392">
    <property type="entry name" value="Prokaryotic lipoproteins and lipoprotein localization factors"/>
    <property type="match status" value="1"/>
</dbReference>
<keyword evidence="1" id="KW-0732">Signal</keyword>
<dbReference type="PANTHER" id="PTHR35869">
    <property type="entry name" value="OUTER-MEMBRANE LIPOPROTEIN CARRIER PROTEIN"/>
    <property type="match status" value="1"/>
</dbReference>
<dbReference type="InterPro" id="IPR004564">
    <property type="entry name" value="OM_lipoprot_carrier_LolA-like"/>
</dbReference>
<evidence type="ECO:0000313" key="2">
    <source>
        <dbReference type="EMBL" id="GAK43673.1"/>
    </source>
</evidence>
<sequence length="242" mass="26321">MSAMDKYHHDSYPGDEQAANRRQIKLVLAALAGLALLLLVLVGAPYAQAEASEAEAGLSAKEAADVDRASGYLNSVGHMQGAFLQVNPDGTLSEGNFYLRRPGRMRFEYAAPQELLVVADGTWVIVKEDEKAPAERYPLNATPLNILLSDPVNLRERADVRRVEEEAGILRVTLADATGEAPGEITLVFDEPELHLRQWIVTDAQGLQTTVALRNIEYGQKADNDLFVVRGESRPAVSGGGR</sequence>
<organism evidence="2 3">
    <name type="scientific">Tepidicaulis marinus</name>
    <dbReference type="NCBI Taxonomy" id="1333998"/>
    <lineage>
        <taxon>Bacteria</taxon>
        <taxon>Pseudomonadati</taxon>
        <taxon>Pseudomonadota</taxon>
        <taxon>Alphaproteobacteria</taxon>
        <taxon>Hyphomicrobiales</taxon>
        <taxon>Parvibaculaceae</taxon>
        <taxon>Tepidicaulis</taxon>
    </lineage>
</organism>
<reference evidence="2 3" key="1">
    <citation type="submission" date="2014-07" db="EMBL/GenBank/DDBJ databases">
        <title>Tepidicaulis marinum gen. nov., sp. nov., a novel marine bacterium denitrifying nitrate to nitrous oxide strictly under microaerobic conditions.</title>
        <authorList>
            <person name="Takeuchi M."/>
            <person name="Yamagishi T."/>
            <person name="Kamagata Y."/>
            <person name="Oshima K."/>
            <person name="Hattori M."/>
            <person name="Katayama T."/>
            <person name="Hanada S."/>
            <person name="Tamaki H."/>
            <person name="Marumo K."/>
            <person name="Maeda H."/>
            <person name="Nedachi M."/>
            <person name="Iwasaki W."/>
            <person name="Suwa Y."/>
            <person name="Sakata S."/>
        </authorList>
    </citation>
    <scope>NUCLEOTIDE SEQUENCE [LARGE SCALE GENOMIC DNA]</scope>
    <source>
        <strain evidence="2 3">MA2</strain>
    </source>
</reference>
<dbReference type="InterPro" id="IPR029046">
    <property type="entry name" value="LolA/LolB/LppX"/>
</dbReference>
<dbReference type="eggNOG" id="COG2834">
    <property type="taxonomic scope" value="Bacteria"/>
</dbReference>
<dbReference type="RefSeq" id="WP_052379099.1">
    <property type="nucleotide sequence ID" value="NZ_BBIO01000001.1"/>
</dbReference>
<keyword evidence="2" id="KW-0449">Lipoprotein</keyword>
<dbReference type="Gene3D" id="2.50.20.10">
    <property type="entry name" value="Lipoprotein localisation LolA/LolB/LppX"/>
    <property type="match status" value="1"/>
</dbReference>
<dbReference type="CDD" id="cd16325">
    <property type="entry name" value="LolA"/>
    <property type="match status" value="1"/>
</dbReference>
<name>A0A081B6K5_9HYPH</name>
<keyword evidence="3" id="KW-1185">Reference proteome</keyword>
<accession>A0A081B6K5</accession>
<comment type="caution">
    <text evidence="2">The sequence shown here is derived from an EMBL/GenBank/DDBJ whole genome shotgun (WGS) entry which is preliminary data.</text>
</comment>
<proteinExistence type="predicted"/>
<dbReference type="AlphaFoldDB" id="A0A081B6K5"/>
<protein>
    <submittedName>
        <fullName evidence="2">Outer membrane lipoprotein carrier protein LolA</fullName>
    </submittedName>
</protein>
<gene>
    <name evidence="2" type="ORF">M2A_0172</name>
</gene>
<dbReference type="EMBL" id="BBIO01000001">
    <property type="protein sequence ID" value="GAK43673.1"/>
    <property type="molecule type" value="Genomic_DNA"/>
</dbReference>
<evidence type="ECO:0000256" key="1">
    <source>
        <dbReference type="ARBA" id="ARBA00022729"/>
    </source>
</evidence>
<dbReference type="PANTHER" id="PTHR35869:SF1">
    <property type="entry name" value="OUTER-MEMBRANE LIPOPROTEIN CARRIER PROTEIN"/>
    <property type="match status" value="1"/>
</dbReference>
<dbReference type="STRING" id="1333998.M2A_0172"/>